<dbReference type="PROSITE" id="PS50109">
    <property type="entry name" value="HIS_KIN"/>
    <property type="match status" value="1"/>
</dbReference>
<keyword evidence="4" id="KW-0808">Transferase</keyword>
<evidence type="ECO:0000259" key="11">
    <source>
        <dbReference type="PROSITE" id="PS50109"/>
    </source>
</evidence>
<gene>
    <name evidence="16" type="ORF">SAMN02746041_02389</name>
</gene>
<dbReference type="InterPro" id="IPR035965">
    <property type="entry name" value="PAS-like_dom_sf"/>
</dbReference>
<dbReference type="SUPFAM" id="SSF141371">
    <property type="entry name" value="PilZ domain-like"/>
    <property type="match status" value="1"/>
</dbReference>
<dbReference type="InterPro" id="IPR013976">
    <property type="entry name" value="HDOD"/>
</dbReference>
<keyword evidence="10" id="KW-0175">Coiled coil</keyword>
<evidence type="ECO:0000313" key="17">
    <source>
        <dbReference type="Proteomes" id="UP000192783"/>
    </source>
</evidence>
<evidence type="ECO:0000256" key="5">
    <source>
        <dbReference type="ARBA" id="ARBA00022741"/>
    </source>
</evidence>
<dbReference type="CDD" id="cd00130">
    <property type="entry name" value="PAS"/>
    <property type="match status" value="1"/>
</dbReference>
<dbReference type="InterPro" id="IPR005467">
    <property type="entry name" value="His_kinase_dom"/>
</dbReference>
<dbReference type="InterPro" id="IPR036890">
    <property type="entry name" value="HATPase_C_sf"/>
</dbReference>
<dbReference type="SUPFAM" id="SSF47384">
    <property type="entry name" value="Homodimeric domain of signal transducing histidine kinase"/>
    <property type="match status" value="1"/>
</dbReference>
<dbReference type="RefSeq" id="WP_084058118.1">
    <property type="nucleotide sequence ID" value="NZ_FWXF01000014.1"/>
</dbReference>
<dbReference type="InterPro" id="IPR004358">
    <property type="entry name" value="Sig_transdc_His_kin-like_C"/>
</dbReference>
<dbReference type="SUPFAM" id="SSF55874">
    <property type="entry name" value="ATPase domain of HSP90 chaperone/DNA topoisomerase II/histidine kinase"/>
    <property type="match status" value="1"/>
</dbReference>
<dbReference type="SMART" id="SM00388">
    <property type="entry name" value="HisKA"/>
    <property type="match status" value="1"/>
</dbReference>
<dbReference type="Gene3D" id="3.40.50.2300">
    <property type="match status" value="1"/>
</dbReference>
<evidence type="ECO:0000256" key="7">
    <source>
        <dbReference type="ARBA" id="ARBA00022840"/>
    </source>
</evidence>
<evidence type="ECO:0000256" key="2">
    <source>
        <dbReference type="ARBA" id="ARBA00012438"/>
    </source>
</evidence>
<dbReference type="InterPro" id="IPR036097">
    <property type="entry name" value="HisK_dim/P_sf"/>
</dbReference>
<dbReference type="Gene3D" id="1.10.287.130">
    <property type="match status" value="1"/>
</dbReference>
<evidence type="ECO:0000256" key="6">
    <source>
        <dbReference type="ARBA" id="ARBA00022777"/>
    </source>
</evidence>
<dbReference type="Pfam" id="PF00989">
    <property type="entry name" value="PAS"/>
    <property type="match status" value="1"/>
</dbReference>
<evidence type="ECO:0000313" key="16">
    <source>
        <dbReference type="EMBL" id="SMC25621.1"/>
    </source>
</evidence>
<dbReference type="SMART" id="SM00091">
    <property type="entry name" value="PAS"/>
    <property type="match status" value="1"/>
</dbReference>
<dbReference type="InterPro" id="IPR000700">
    <property type="entry name" value="PAS-assoc_C"/>
</dbReference>
<feature type="domain" description="HDOD" evidence="15">
    <location>
        <begin position="29"/>
        <end position="226"/>
    </location>
</feature>
<dbReference type="SMART" id="SM00448">
    <property type="entry name" value="REC"/>
    <property type="match status" value="1"/>
</dbReference>
<dbReference type="Pfam" id="PF00072">
    <property type="entry name" value="Response_reg"/>
    <property type="match status" value="1"/>
</dbReference>
<dbReference type="Gene3D" id="3.30.565.10">
    <property type="entry name" value="Histidine kinase-like ATPase, C-terminal domain"/>
    <property type="match status" value="1"/>
</dbReference>
<keyword evidence="5" id="KW-0547">Nucleotide-binding</keyword>
<accession>A0A1W1XQ19</accession>
<dbReference type="SUPFAM" id="SSF52172">
    <property type="entry name" value="CheY-like"/>
    <property type="match status" value="1"/>
</dbReference>
<dbReference type="InterPro" id="IPR009875">
    <property type="entry name" value="PilZ_domain"/>
</dbReference>
<dbReference type="PRINTS" id="PR00344">
    <property type="entry name" value="BCTRLSENSOR"/>
</dbReference>
<dbReference type="PROSITE" id="PS51833">
    <property type="entry name" value="HDOD"/>
    <property type="match status" value="1"/>
</dbReference>
<feature type="coiled-coil region" evidence="10">
    <location>
        <begin position="505"/>
        <end position="550"/>
    </location>
</feature>
<dbReference type="PANTHER" id="PTHR43065">
    <property type="entry name" value="SENSOR HISTIDINE KINASE"/>
    <property type="match status" value="1"/>
</dbReference>
<dbReference type="InterPro" id="IPR013767">
    <property type="entry name" value="PAS_fold"/>
</dbReference>
<feature type="domain" description="Histidine kinase" evidence="11">
    <location>
        <begin position="686"/>
        <end position="906"/>
    </location>
</feature>
<evidence type="ECO:0000256" key="1">
    <source>
        <dbReference type="ARBA" id="ARBA00000085"/>
    </source>
</evidence>
<keyword evidence="3 9" id="KW-0597">Phosphoprotein</keyword>
<feature type="domain" description="PAC" evidence="14">
    <location>
        <begin position="621"/>
        <end position="673"/>
    </location>
</feature>
<dbReference type="OrthoDB" id="5476885at2"/>
<name>A0A1W1XQ19_9BACT</name>
<evidence type="ECO:0000256" key="8">
    <source>
        <dbReference type="ARBA" id="ARBA00023012"/>
    </source>
</evidence>
<dbReference type="STRING" id="1121390.SAMN02746041_02389"/>
<dbReference type="GO" id="GO:0005524">
    <property type="term" value="F:ATP binding"/>
    <property type="evidence" value="ECO:0007669"/>
    <property type="project" value="UniProtKB-KW"/>
</dbReference>
<dbReference type="InterPro" id="IPR000014">
    <property type="entry name" value="PAS"/>
</dbReference>
<dbReference type="Pfam" id="PF08668">
    <property type="entry name" value="HDOD"/>
    <property type="match status" value="1"/>
</dbReference>
<dbReference type="PROSITE" id="PS50110">
    <property type="entry name" value="RESPONSE_REGULATORY"/>
    <property type="match status" value="1"/>
</dbReference>
<evidence type="ECO:0000259" key="14">
    <source>
        <dbReference type="PROSITE" id="PS50113"/>
    </source>
</evidence>
<organism evidence="16 17">
    <name type="scientific">Desulfacinum hydrothermale DSM 13146</name>
    <dbReference type="NCBI Taxonomy" id="1121390"/>
    <lineage>
        <taxon>Bacteria</taxon>
        <taxon>Pseudomonadati</taxon>
        <taxon>Thermodesulfobacteriota</taxon>
        <taxon>Syntrophobacteria</taxon>
        <taxon>Syntrophobacterales</taxon>
        <taxon>Syntrophobacteraceae</taxon>
        <taxon>Desulfacinum</taxon>
    </lineage>
</organism>
<dbReference type="SUPFAM" id="SSF109604">
    <property type="entry name" value="HD-domain/PDEase-like"/>
    <property type="match status" value="1"/>
</dbReference>
<dbReference type="AlphaFoldDB" id="A0A1W1XQ19"/>
<dbReference type="GO" id="GO:0035438">
    <property type="term" value="F:cyclic-di-GMP binding"/>
    <property type="evidence" value="ECO:0007669"/>
    <property type="project" value="InterPro"/>
</dbReference>
<dbReference type="SMART" id="SM00387">
    <property type="entry name" value="HATPase_c"/>
    <property type="match status" value="1"/>
</dbReference>
<dbReference type="GO" id="GO:0000155">
    <property type="term" value="F:phosphorelay sensor kinase activity"/>
    <property type="evidence" value="ECO:0007669"/>
    <property type="project" value="InterPro"/>
</dbReference>
<evidence type="ECO:0000256" key="9">
    <source>
        <dbReference type="PROSITE-ProRule" id="PRU00169"/>
    </source>
</evidence>
<dbReference type="Pfam" id="PF07238">
    <property type="entry name" value="PilZ"/>
    <property type="match status" value="1"/>
</dbReference>
<dbReference type="Gene3D" id="3.30.450.20">
    <property type="entry name" value="PAS domain"/>
    <property type="match status" value="1"/>
</dbReference>
<feature type="domain" description="PAS" evidence="13">
    <location>
        <begin position="543"/>
        <end position="616"/>
    </location>
</feature>
<dbReference type="EMBL" id="FWXF01000014">
    <property type="protein sequence ID" value="SMC25621.1"/>
    <property type="molecule type" value="Genomic_DNA"/>
</dbReference>
<dbReference type="Proteomes" id="UP000192783">
    <property type="component" value="Unassembled WGS sequence"/>
</dbReference>
<dbReference type="Gene3D" id="1.10.3210.10">
    <property type="entry name" value="Hypothetical protein af1432"/>
    <property type="match status" value="1"/>
</dbReference>
<dbReference type="CDD" id="cd00156">
    <property type="entry name" value="REC"/>
    <property type="match status" value="1"/>
</dbReference>
<feature type="modified residue" description="4-aspartylphosphate" evidence="9">
    <location>
        <position position="979"/>
    </location>
</feature>
<dbReference type="InterPro" id="IPR011006">
    <property type="entry name" value="CheY-like_superfamily"/>
</dbReference>
<dbReference type="GO" id="GO:0006355">
    <property type="term" value="P:regulation of DNA-templated transcription"/>
    <property type="evidence" value="ECO:0007669"/>
    <property type="project" value="InterPro"/>
</dbReference>
<dbReference type="CDD" id="cd00082">
    <property type="entry name" value="HisKA"/>
    <property type="match status" value="1"/>
</dbReference>
<evidence type="ECO:0000259" key="12">
    <source>
        <dbReference type="PROSITE" id="PS50110"/>
    </source>
</evidence>
<keyword evidence="8" id="KW-0902">Two-component regulatory system</keyword>
<dbReference type="PANTHER" id="PTHR43065:SF42">
    <property type="entry name" value="TWO-COMPONENT SENSOR PPRA"/>
    <property type="match status" value="1"/>
</dbReference>
<evidence type="ECO:0000256" key="10">
    <source>
        <dbReference type="SAM" id="Coils"/>
    </source>
</evidence>
<proteinExistence type="predicted"/>
<dbReference type="EC" id="2.7.13.3" evidence="2"/>
<protein>
    <recommendedName>
        <fullName evidence="2">histidine kinase</fullName>
        <ecNumber evidence="2">2.7.13.3</ecNumber>
    </recommendedName>
</protein>
<dbReference type="Gene3D" id="2.40.10.220">
    <property type="entry name" value="predicted glycosyltransferase like domains"/>
    <property type="match status" value="1"/>
</dbReference>
<dbReference type="SUPFAM" id="SSF55785">
    <property type="entry name" value="PYP-like sensor domain (PAS domain)"/>
    <property type="match status" value="1"/>
</dbReference>
<dbReference type="InterPro" id="IPR001789">
    <property type="entry name" value="Sig_transdc_resp-reg_receiver"/>
</dbReference>
<keyword evidence="17" id="KW-1185">Reference proteome</keyword>
<evidence type="ECO:0000259" key="13">
    <source>
        <dbReference type="PROSITE" id="PS50112"/>
    </source>
</evidence>
<dbReference type="NCBIfam" id="TIGR00229">
    <property type="entry name" value="sensory_box"/>
    <property type="match status" value="1"/>
</dbReference>
<evidence type="ECO:0000259" key="15">
    <source>
        <dbReference type="PROSITE" id="PS51833"/>
    </source>
</evidence>
<evidence type="ECO:0000256" key="4">
    <source>
        <dbReference type="ARBA" id="ARBA00022679"/>
    </source>
</evidence>
<comment type="catalytic activity">
    <reaction evidence="1">
        <text>ATP + protein L-histidine = ADP + protein N-phospho-L-histidine.</text>
        <dbReference type="EC" id="2.7.13.3"/>
    </reaction>
</comment>
<feature type="domain" description="Response regulatory" evidence="12">
    <location>
        <begin position="925"/>
        <end position="1045"/>
    </location>
</feature>
<keyword evidence="7" id="KW-0067">ATP-binding</keyword>
<evidence type="ECO:0000256" key="3">
    <source>
        <dbReference type="ARBA" id="ARBA00022553"/>
    </source>
</evidence>
<keyword evidence="6" id="KW-0418">Kinase</keyword>
<dbReference type="PROSITE" id="PS50112">
    <property type="entry name" value="PAS"/>
    <property type="match status" value="1"/>
</dbReference>
<dbReference type="InterPro" id="IPR003594">
    <property type="entry name" value="HATPase_dom"/>
</dbReference>
<dbReference type="InterPro" id="IPR003661">
    <property type="entry name" value="HisK_dim/P_dom"/>
</dbReference>
<sequence length="1159" mass="128531">MEREPGSKGNGERMRADDFKQVMRTLETLPSIPAVASNILNALTRSRPDMGRVIALLESDQALAMKVLRIVNSSFYGLRRKVADIKRAVTMLGVEQLKCALLSVTVSESLIKELRRRARKDQQRLWEHSLACAVCCEILAEKAGLERVSEAFVVGLLHDVGKLVLMEWDAGRYEQVEGLSQERNVAPVRLEPQELGVDHATAGKWLAEKWELPDILLYPIWWHHHSADVVRLMDVSDPAVPSLSLLVNLADHLAHDLMADGTCLEQMGPPDPDLLKDLGLDSGDYEGAKAEVGKRYAARTSLLDLQQDELSFYFSALQRANQHLANMASTHLASPTPSHAEREKEALEELRLSLEDQGDVGSVLMESARRLPQVLISPQGLLLVMRQESRELQGVWWNDQGAQELFTLSADNGESKHWVRQLPEGLRRLLASFSRRYSFGVNGASLDRLIQFHNPYVAVPILVDGVVAGEVVVLEEALLHDNPEPARELQVYKRLGTLLASAVSRARLAEHARETEDRLTRALAEAGWAMQNLRVARKRYQDEKDRLATTLESIGDAVIATDRAGKITLFNQAAVRLTGWEEKEALGGDFGAHVRLFLTQAQEPVEDPLEQVMTTGRPWEISDGLELRTREGTRKPVGVVGSPIRGQDGQIKGAIFAVRDLTYQKKMEAEVMRARKLDSVRILAGGIAHDFNNIMMGILGNLNLAKMLVGQPEKVEHRISEAEKAVHRAKDLTEQLLAVAKGGRLDKRTASMAEIIKESGDFVLSGSKVRLDLEIAEDLWPVDVDVGQMNQVLSNLLLNARQAMPGGGTVRVEARNVVVGSEDQVAVPEGRYVLIRVQDQGVGIKAEYLDRIFDPYFTTKDRGTEKGTGLGLAMVYSIMRRHGGHVTVESEEGKGTVFDLYLPASHKRLSQVRESQRPLQKGKGRILVMDDDESVLQIVQEMLHHLGYEPSMARDGAEAVQLYQEALQEGRAFRAVILDLTVRGGQGAKETLEQIRAIDPQVRAIVSSGYVQNNIMDRYADFGFLGVVPKPYTLTKLGETLQRVLEVGERRWSERTATRLTATVEAGDRRIQGKTKNLSMAGVLVQVREPLEPEQPVRVTLQGAEDRSVSINGRVVWARISEGNGDGPSHLVGVRFDGDGSEAEEGLKALLEERSERAC</sequence>
<dbReference type="PROSITE" id="PS50113">
    <property type="entry name" value="PAC"/>
    <property type="match status" value="1"/>
</dbReference>
<reference evidence="16 17" key="1">
    <citation type="submission" date="2017-04" db="EMBL/GenBank/DDBJ databases">
        <authorList>
            <person name="Afonso C.L."/>
            <person name="Miller P.J."/>
            <person name="Scott M.A."/>
            <person name="Spackman E."/>
            <person name="Goraichik I."/>
            <person name="Dimitrov K.M."/>
            <person name="Suarez D.L."/>
            <person name="Swayne D.E."/>
        </authorList>
    </citation>
    <scope>NUCLEOTIDE SEQUENCE [LARGE SCALE GENOMIC DNA]</scope>
    <source>
        <strain evidence="16 17">DSM 13146</strain>
    </source>
</reference>
<dbReference type="Pfam" id="PF02518">
    <property type="entry name" value="HATPase_c"/>
    <property type="match status" value="1"/>
</dbReference>